<dbReference type="AlphaFoldDB" id="A0A1Q8Q476"/>
<evidence type="ECO:0000256" key="1">
    <source>
        <dbReference type="SAM" id="Phobius"/>
    </source>
</evidence>
<feature type="transmembrane region" description="Helical" evidence="1">
    <location>
        <begin position="41"/>
        <end position="61"/>
    </location>
</feature>
<reference evidence="2 3" key="1">
    <citation type="submission" date="2016-12" db="EMBL/GenBank/DDBJ databases">
        <title>Domibacillus antri genome sequencing.</title>
        <authorList>
            <person name="Verma A."/>
            <person name="Krishnamurthi S."/>
        </authorList>
    </citation>
    <scope>NUCLEOTIDE SEQUENCE [LARGE SCALE GENOMIC DNA]</scope>
    <source>
        <strain evidence="2 3">XD80</strain>
    </source>
</reference>
<dbReference type="OrthoDB" id="2930540at2"/>
<organism evidence="2 3">
    <name type="scientific">Domibacillus antri</name>
    <dbReference type="NCBI Taxonomy" id="1714264"/>
    <lineage>
        <taxon>Bacteria</taxon>
        <taxon>Bacillati</taxon>
        <taxon>Bacillota</taxon>
        <taxon>Bacilli</taxon>
        <taxon>Bacillales</taxon>
        <taxon>Bacillaceae</taxon>
        <taxon>Domibacillus</taxon>
    </lineage>
</organism>
<dbReference type="STRING" id="1714264.BTO30_11420"/>
<dbReference type="RefSeq" id="WP_075398863.1">
    <property type="nucleotide sequence ID" value="NZ_MSDU01000024.1"/>
</dbReference>
<dbReference type="EMBL" id="MSDU01000024">
    <property type="protein sequence ID" value="OLN22095.1"/>
    <property type="molecule type" value="Genomic_DNA"/>
</dbReference>
<evidence type="ECO:0000313" key="3">
    <source>
        <dbReference type="Proteomes" id="UP000185568"/>
    </source>
</evidence>
<comment type="caution">
    <text evidence="2">The sequence shown here is derived from an EMBL/GenBank/DDBJ whole genome shotgun (WGS) entry which is preliminary data.</text>
</comment>
<dbReference type="Proteomes" id="UP000185568">
    <property type="component" value="Unassembled WGS sequence"/>
</dbReference>
<sequence>MKIAMALVIVVLVLALVGTFMVTKSEDVKYGESTKRNTINLTVIYIILFVVLAVGVIWYIVSVI</sequence>
<accession>A0A1Q8Q476</accession>
<evidence type="ECO:0000313" key="2">
    <source>
        <dbReference type="EMBL" id="OLN22095.1"/>
    </source>
</evidence>
<name>A0A1Q8Q476_9BACI</name>
<protein>
    <submittedName>
        <fullName evidence="2">Uncharacterized protein</fullName>
    </submittedName>
</protein>
<keyword evidence="1" id="KW-1133">Transmembrane helix</keyword>
<keyword evidence="1" id="KW-0472">Membrane</keyword>
<keyword evidence="3" id="KW-1185">Reference proteome</keyword>
<proteinExistence type="predicted"/>
<gene>
    <name evidence="2" type="ORF">BTO30_11420</name>
</gene>
<keyword evidence="1" id="KW-0812">Transmembrane</keyword>